<comment type="catalytic activity">
    <reaction evidence="8">
        <text>protochlorophyllide a + NADP(+) = 3,8-divinyl protochlorophyllide a + NADPH + H(+)</text>
        <dbReference type="Rhea" id="RHEA:48884"/>
        <dbReference type="ChEBI" id="CHEBI:15378"/>
        <dbReference type="ChEBI" id="CHEBI:57783"/>
        <dbReference type="ChEBI" id="CHEBI:58349"/>
        <dbReference type="ChEBI" id="CHEBI:58632"/>
        <dbReference type="ChEBI" id="CHEBI:83350"/>
        <dbReference type="EC" id="1.3.1.75"/>
    </reaction>
</comment>
<dbReference type="PANTHER" id="PTHR47378:SF1">
    <property type="entry name" value="DIVINYL CHLOROPHYLLIDE A 8-VINYL-REDUCTASE, CHLOROPLASTIC"/>
    <property type="match status" value="1"/>
</dbReference>
<evidence type="ECO:0000256" key="5">
    <source>
        <dbReference type="ARBA" id="ARBA00023171"/>
    </source>
</evidence>
<keyword evidence="3" id="KW-0809">Transit peptide</keyword>
<sequence>MTLANPTPRRVALAGASGTIGSAVLRRLEADGHCVTVLARGDLTDPAVLARARAEVVISCIASRSGAPDDAQAVDCNANCALLAAAEAAGAGHFILLSAICVQKPRLAFQHAKLAFEKRLGESAIAHTIIRPTAYFKSLSGQAKRVKGGKPFLIFGDGHLTCCKPISDDDLARFIAAAIDNPAMRGKTLPIGGPGPAISLKEQGELLFRAAGRPARFTSISPRIFTIAERILRLGAPFSSWFAAKAEYARIARYYATESMLVIDPATGEYSADLTPEYGSETLESHYSRLFSGV</sequence>
<dbReference type="Pfam" id="PF13460">
    <property type="entry name" value="NAD_binding_10"/>
    <property type="match status" value="1"/>
</dbReference>
<dbReference type="EMBL" id="CP016033">
    <property type="protein sequence ID" value="ANK12775.1"/>
    <property type="molecule type" value="Genomic_DNA"/>
</dbReference>
<accession>A0A192D3T7</accession>
<dbReference type="OrthoDB" id="7419852at2"/>
<keyword evidence="5" id="KW-0149">Chlorophyll biosynthesis</keyword>
<evidence type="ECO:0000313" key="11">
    <source>
        <dbReference type="Proteomes" id="UP000078263"/>
    </source>
</evidence>
<evidence type="ECO:0000256" key="4">
    <source>
        <dbReference type="ARBA" id="ARBA00023002"/>
    </source>
</evidence>
<dbReference type="RefSeq" id="WP_068350685.1">
    <property type="nucleotide sequence ID" value="NZ_CP016033.1"/>
</dbReference>
<evidence type="ECO:0000313" key="10">
    <source>
        <dbReference type="EMBL" id="ANK12775.1"/>
    </source>
</evidence>
<evidence type="ECO:0000256" key="6">
    <source>
        <dbReference type="ARBA" id="ARBA00024059"/>
    </source>
</evidence>
<dbReference type="EC" id="1.3.1.75" evidence="6"/>
<evidence type="ECO:0000256" key="7">
    <source>
        <dbReference type="ARBA" id="ARBA00024089"/>
    </source>
</evidence>
<organism evidence="10 11">
    <name type="scientific">Erythrobacter neustonensis</name>
    <dbReference type="NCBI Taxonomy" id="1112"/>
    <lineage>
        <taxon>Bacteria</taxon>
        <taxon>Pseudomonadati</taxon>
        <taxon>Pseudomonadota</taxon>
        <taxon>Alphaproteobacteria</taxon>
        <taxon>Sphingomonadales</taxon>
        <taxon>Erythrobacteraceae</taxon>
        <taxon>Erythrobacter/Porphyrobacter group</taxon>
        <taxon>Erythrobacter</taxon>
    </lineage>
</organism>
<keyword evidence="4" id="KW-0560">Oxidoreductase</keyword>
<dbReference type="STRING" id="1112.A9D12_07260"/>
<keyword evidence="11" id="KW-1185">Reference proteome</keyword>
<dbReference type="InterPro" id="IPR016040">
    <property type="entry name" value="NAD(P)-bd_dom"/>
</dbReference>
<evidence type="ECO:0000256" key="8">
    <source>
        <dbReference type="ARBA" id="ARBA00049498"/>
    </source>
</evidence>
<dbReference type="InterPro" id="IPR036291">
    <property type="entry name" value="NAD(P)-bd_dom_sf"/>
</dbReference>
<evidence type="ECO:0000256" key="2">
    <source>
        <dbReference type="ARBA" id="ARBA00022857"/>
    </source>
</evidence>
<dbReference type="Proteomes" id="UP000078263">
    <property type="component" value="Chromosome"/>
</dbReference>
<dbReference type="UniPathway" id="UPA00668"/>
<dbReference type="GO" id="GO:0033728">
    <property type="term" value="F:3,8-divinyl protochlorophyllide a 8-vinyl-reductase (NADPH) activity"/>
    <property type="evidence" value="ECO:0007669"/>
    <property type="project" value="UniProtKB-EC"/>
</dbReference>
<evidence type="ECO:0000256" key="3">
    <source>
        <dbReference type="ARBA" id="ARBA00022946"/>
    </source>
</evidence>
<comment type="pathway">
    <text evidence="1">Porphyrin-containing compound metabolism; chlorophyll biosynthesis.</text>
</comment>
<protein>
    <recommendedName>
        <fullName evidence="7">Divinyl chlorophyllide a 8-vinyl-reductase, chloroplastic</fullName>
        <ecNumber evidence="6">1.3.1.75</ecNumber>
    </recommendedName>
</protein>
<dbReference type="SUPFAM" id="SSF51735">
    <property type="entry name" value="NAD(P)-binding Rossmann-fold domains"/>
    <property type="match status" value="1"/>
</dbReference>
<reference evidence="10 11" key="1">
    <citation type="submission" date="2016-05" db="EMBL/GenBank/DDBJ databases">
        <title>Compelete Genome Sequence of Bacteriochlorophyll-Synthesizing Bacterium Porphyrobacter neustonensis DSM 9434.</title>
        <authorList>
            <person name="Shi X.-L."/>
            <person name="Wu Y.-H."/>
            <person name="Cheng H."/>
            <person name="Xu L."/>
            <person name="Zhang X.-Q."/>
            <person name="Wang C.-S."/>
            <person name="Xu X.-W."/>
        </authorList>
    </citation>
    <scope>NUCLEOTIDE SEQUENCE [LARGE SCALE GENOMIC DNA]</scope>
    <source>
        <strain evidence="10 11">DSM 9434</strain>
    </source>
</reference>
<name>A0A192D3T7_9SPHN</name>
<dbReference type="PANTHER" id="PTHR47378">
    <property type="entry name" value="DIVINYL CHLOROPHYLLIDE A 8-VINYL-REDUCTASE, CHLOROPLASTIC"/>
    <property type="match status" value="1"/>
</dbReference>
<evidence type="ECO:0000256" key="1">
    <source>
        <dbReference type="ARBA" id="ARBA00005173"/>
    </source>
</evidence>
<feature type="domain" description="NAD(P)-binding" evidence="9">
    <location>
        <begin position="40"/>
        <end position="182"/>
    </location>
</feature>
<dbReference type="Gene3D" id="3.40.50.720">
    <property type="entry name" value="NAD(P)-binding Rossmann-like Domain"/>
    <property type="match status" value="1"/>
</dbReference>
<dbReference type="GO" id="GO:0015995">
    <property type="term" value="P:chlorophyll biosynthetic process"/>
    <property type="evidence" value="ECO:0007669"/>
    <property type="project" value="UniProtKB-UniPathway"/>
</dbReference>
<evidence type="ECO:0000259" key="9">
    <source>
        <dbReference type="Pfam" id="PF13460"/>
    </source>
</evidence>
<keyword evidence="2" id="KW-0521">NADP</keyword>
<gene>
    <name evidence="10" type="ORF">A9D12_07260</name>
</gene>
<proteinExistence type="predicted"/>
<dbReference type="KEGG" id="pns:A9D12_07260"/>
<dbReference type="AlphaFoldDB" id="A0A192D3T7"/>
<dbReference type="InterPro" id="IPR044201">
    <property type="entry name" value="DVR-like"/>
</dbReference>